<dbReference type="SUPFAM" id="SSF48264">
    <property type="entry name" value="Cytochrome P450"/>
    <property type="match status" value="1"/>
</dbReference>
<dbReference type="InterPro" id="IPR001128">
    <property type="entry name" value="Cyt_P450"/>
</dbReference>
<keyword evidence="3" id="KW-0479">Metal-binding</keyword>
<keyword evidence="5" id="KW-0503">Monooxygenase</keyword>
<keyword evidence="4" id="KW-0408">Iron</keyword>
<dbReference type="GO" id="GO:0004497">
    <property type="term" value="F:monooxygenase activity"/>
    <property type="evidence" value="ECO:0007669"/>
    <property type="project" value="UniProtKB-KW"/>
</dbReference>
<evidence type="ECO:0000256" key="5">
    <source>
        <dbReference type="ARBA" id="ARBA00023033"/>
    </source>
</evidence>
<feature type="chain" id="PRO_5042243571" description="Cytochrome P450" evidence="6">
    <location>
        <begin position="26"/>
        <end position="364"/>
    </location>
</feature>
<feature type="signal peptide" evidence="6">
    <location>
        <begin position="1"/>
        <end position="25"/>
    </location>
</feature>
<keyword evidence="6" id="KW-0732">Signal</keyword>
<dbReference type="PANTHER" id="PTHR47950:SF13">
    <property type="entry name" value="CYTOCHROME P450, FAMILY 76, SUBFAMILY G, POLYPEPTIDE 1"/>
    <property type="match status" value="1"/>
</dbReference>
<dbReference type="EMBL" id="OU503054">
    <property type="protein sequence ID" value="CAI9783127.1"/>
    <property type="molecule type" value="Genomic_DNA"/>
</dbReference>
<dbReference type="Gene3D" id="1.10.630.10">
    <property type="entry name" value="Cytochrome P450"/>
    <property type="match status" value="1"/>
</dbReference>
<protein>
    <recommendedName>
        <fullName evidence="9">Cytochrome P450</fullName>
    </recommendedName>
</protein>
<sequence length="364" mass="41787">MDNDIGSLVIALLLLIVWIITTARGHYRQLKEVGRSPPGPTRWPAVGNIFQLGLVAPHESFVKLAKKHGPVMTIWLGSMNTVVISSNEAARVMFKNHDVVLAGRKIYEAMKGDYGNEGSLITAQYGQHWRMLRRLCTAEFFTTSRLDAMRVVRRRCIDQMVQFIHESGGSGTTAIDIRRFFFLMTFNLMGNLIFSKDLLDPKSERGSEFFFHAGKVMEFAGKANVADFFPILRWLDPQGIRRKTQFHVNHAFDVVGEFLRERLGTMENDCIPKKIRDYLDVLLEYRGDGTKDPYTFGSRTINVIVFPTPPSLCKRHFQRRSTSKFPTPFYLRCLSKLWRDPFILPPTHSLKIRTSDFPREYDGA</sequence>
<keyword evidence="2" id="KW-0349">Heme</keyword>
<dbReference type="GO" id="GO:0020037">
    <property type="term" value="F:heme binding"/>
    <property type="evidence" value="ECO:0007669"/>
    <property type="project" value="InterPro"/>
</dbReference>
<evidence type="ECO:0000256" key="6">
    <source>
        <dbReference type="SAM" id="SignalP"/>
    </source>
</evidence>
<dbReference type="GO" id="GO:0005506">
    <property type="term" value="F:iron ion binding"/>
    <property type="evidence" value="ECO:0007669"/>
    <property type="project" value="InterPro"/>
</dbReference>
<evidence type="ECO:0000256" key="4">
    <source>
        <dbReference type="ARBA" id="ARBA00023004"/>
    </source>
</evidence>
<keyword evidence="8" id="KW-1185">Reference proteome</keyword>
<dbReference type="Pfam" id="PF00067">
    <property type="entry name" value="p450"/>
    <property type="match status" value="1"/>
</dbReference>
<dbReference type="InterPro" id="IPR036396">
    <property type="entry name" value="Cyt_P450_sf"/>
</dbReference>
<evidence type="ECO:0000313" key="8">
    <source>
        <dbReference type="Proteomes" id="UP000834106"/>
    </source>
</evidence>
<evidence type="ECO:0000256" key="3">
    <source>
        <dbReference type="ARBA" id="ARBA00022723"/>
    </source>
</evidence>
<keyword evidence="5" id="KW-0560">Oxidoreductase</keyword>
<evidence type="ECO:0008006" key="9">
    <source>
        <dbReference type="Google" id="ProtNLM"/>
    </source>
</evidence>
<dbReference type="AlphaFoldDB" id="A0AAD2ADK0"/>
<proteinExistence type="inferred from homology"/>
<accession>A0AAD2ADK0</accession>
<name>A0AAD2ADK0_9LAMI</name>
<dbReference type="PANTHER" id="PTHR47950">
    <property type="entry name" value="CYTOCHROME P450, FAMILY 76, SUBFAMILY C, POLYPEPTIDE 5-RELATED"/>
    <property type="match status" value="1"/>
</dbReference>
<evidence type="ECO:0000313" key="7">
    <source>
        <dbReference type="EMBL" id="CAI9783127.1"/>
    </source>
</evidence>
<evidence type="ECO:0000256" key="1">
    <source>
        <dbReference type="ARBA" id="ARBA00010617"/>
    </source>
</evidence>
<dbReference type="Proteomes" id="UP000834106">
    <property type="component" value="Chromosome 19"/>
</dbReference>
<dbReference type="GO" id="GO:0016705">
    <property type="term" value="F:oxidoreductase activity, acting on paired donors, with incorporation or reduction of molecular oxygen"/>
    <property type="evidence" value="ECO:0007669"/>
    <property type="project" value="InterPro"/>
</dbReference>
<reference evidence="7" key="1">
    <citation type="submission" date="2023-05" db="EMBL/GenBank/DDBJ databases">
        <authorList>
            <person name="Huff M."/>
        </authorList>
    </citation>
    <scope>NUCLEOTIDE SEQUENCE</scope>
</reference>
<gene>
    <name evidence="7" type="ORF">FPE_LOCUS30557</name>
</gene>
<organism evidence="7 8">
    <name type="scientific">Fraxinus pennsylvanica</name>
    <dbReference type="NCBI Taxonomy" id="56036"/>
    <lineage>
        <taxon>Eukaryota</taxon>
        <taxon>Viridiplantae</taxon>
        <taxon>Streptophyta</taxon>
        <taxon>Embryophyta</taxon>
        <taxon>Tracheophyta</taxon>
        <taxon>Spermatophyta</taxon>
        <taxon>Magnoliopsida</taxon>
        <taxon>eudicotyledons</taxon>
        <taxon>Gunneridae</taxon>
        <taxon>Pentapetalae</taxon>
        <taxon>asterids</taxon>
        <taxon>lamiids</taxon>
        <taxon>Lamiales</taxon>
        <taxon>Oleaceae</taxon>
        <taxon>Oleeae</taxon>
        <taxon>Fraxinus</taxon>
    </lineage>
</organism>
<comment type="similarity">
    <text evidence="1">Belongs to the cytochrome P450 family.</text>
</comment>
<evidence type="ECO:0000256" key="2">
    <source>
        <dbReference type="ARBA" id="ARBA00022617"/>
    </source>
</evidence>